<dbReference type="RefSeq" id="XP_062730138.1">
    <property type="nucleotide sequence ID" value="XM_062881403.1"/>
</dbReference>
<comment type="caution">
    <text evidence="2">The sequence shown here is derived from an EMBL/GenBank/DDBJ whole genome shotgun (WGS) entry which is preliminary data.</text>
</comment>
<sequence>MQVMQAPPDTADLSDPYSCITDAAPRPRTIITRTLHFLSFLRFLTRTPNSTLQQTHLLLQQSPHLPIHCHVLNRPLPRHPGHPLSPAPSLGKARNLLCRLPDQHPPSLLGFYPWPNPRLVHHRQVPRHPLRLRLPSPLQRRARPRLRLCPRQQPPSRPPSPRSTPSPKPATQSPSSAKLRHHSPQQQQPQQWPRRGRRPCRWPLLRWSSPKLRPGCRPRSRRPQGSDPRLEVSSSFLPQFHSISSTERNHRCCQGHSNNQPDQMVGLDLGCPR</sequence>
<protein>
    <submittedName>
        <fullName evidence="2">Uncharacterized protein</fullName>
    </submittedName>
</protein>
<feature type="compositionally biased region" description="Pro residues" evidence="1">
    <location>
        <begin position="152"/>
        <end position="168"/>
    </location>
</feature>
<feature type="region of interest" description="Disordered" evidence="1">
    <location>
        <begin position="211"/>
        <end position="236"/>
    </location>
</feature>
<dbReference type="Proteomes" id="UP001322138">
    <property type="component" value="Unassembled WGS sequence"/>
</dbReference>
<dbReference type="EMBL" id="JAFFGZ010000008">
    <property type="protein sequence ID" value="KAK4641162.1"/>
    <property type="molecule type" value="Genomic_DNA"/>
</dbReference>
<feature type="compositionally biased region" description="Low complexity" evidence="1">
    <location>
        <begin position="184"/>
        <end position="193"/>
    </location>
</feature>
<feature type="region of interest" description="Disordered" evidence="1">
    <location>
        <begin position="130"/>
        <end position="197"/>
    </location>
</feature>
<feature type="region of interest" description="Disordered" evidence="1">
    <location>
        <begin position="249"/>
        <end position="273"/>
    </location>
</feature>
<reference evidence="2 3" key="1">
    <citation type="journal article" date="2023" name="bioRxiv">
        <title>High-quality genome assemblies of four members of thePodospora anserinaspecies complex.</title>
        <authorList>
            <person name="Ament-Velasquez S.L."/>
            <person name="Vogan A.A."/>
            <person name="Wallerman O."/>
            <person name="Hartmann F."/>
            <person name="Gautier V."/>
            <person name="Silar P."/>
            <person name="Giraud T."/>
            <person name="Johannesson H."/>
        </authorList>
    </citation>
    <scope>NUCLEOTIDE SEQUENCE [LARGE SCALE GENOMIC DNA]</scope>
    <source>
        <strain evidence="2 3">CBS 112042</strain>
    </source>
</reference>
<dbReference type="GeneID" id="87900885"/>
<evidence type="ECO:0000256" key="1">
    <source>
        <dbReference type="SAM" id="MobiDB-lite"/>
    </source>
</evidence>
<evidence type="ECO:0000313" key="2">
    <source>
        <dbReference type="EMBL" id="KAK4641162.1"/>
    </source>
</evidence>
<keyword evidence="3" id="KW-1185">Reference proteome</keyword>
<accession>A0ABR0FCZ4</accession>
<name>A0ABR0FCZ4_9PEZI</name>
<gene>
    <name evidence="2" type="ORF">QC761_609910</name>
</gene>
<evidence type="ECO:0000313" key="3">
    <source>
        <dbReference type="Proteomes" id="UP001322138"/>
    </source>
</evidence>
<organism evidence="2 3">
    <name type="scientific">Podospora bellae-mahoneyi</name>
    <dbReference type="NCBI Taxonomy" id="2093777"/>
    <lineage>
        <taxon>Eukaryota</taxon>
        <taxon>Fungi</taxon>
        <taxon>Dikarya</taxon>
        <taxon>Ascomycota</taxon>
        <taxon>Pezizomycotina</taxon>
        <taxon>Sordariomycetes</taxon>
        <taxon>Sordariomycetidae</taxon>
        <taxon>Sordariales</taxon>
        <taxon>Podosporaceae</taxon>
        <taxon>Podospora</taxon>
    </lineage>
</organism>
<proteinExistence type="predicted"/>